<feature type="domain" description="Piwi" evidence="4">
    <location>
        <begin position="614"/>
        <end position="921"/>
    </location>
</feature>
<dbReference type="SMART" id="SM00949">
    <property type="entry name" value="PAZ"/>
    <property type="match status" value="1"/>
</dbReference>
<dbReference type="Gene3D" id="3.40.50.2300">
    <property type="match status" value="1"/>
</dbReference>
<evidence type="ECO:0000259" key="3">
    <source>
        <dbReference type="PROSITE" id="PS50821"/>
    </source>
</evidence>
<dbReference type="InterPro" id="IPR003165">
    <property type="entry name" value="Piwi"/>
</dbReference>
<evidence type="ECO:0000256" key="1">
    <source>
        <dbReference type="RuleBase" id="RU361178"/>
    </source>
</evidence>
<dbReference type="PROSITE" id="PS50821">
    <property type="entry name" value="PAZ"/>
    <property type="match status" value="1"/>
</dbReference>
<reference evidence="5 6" key="1">
    <citation type="journal article" date="2020" name="bioRxiv">
        <title>Whole genome comparisons of ergot fungi reveals the divergence and evolution of species within the genus Claviceps are the result of varying mechanisms driving genome evolution and host range expansion.</title>
        <authorList>
            <person name="Wyka S.A."/>
            <person name="Mondo S.J."/>
            <person name="Liu M."/>
            <person name="Dettman J."/>
            <person name="Nalam V."/>
            <person name="Broders K.D."/>
        </authorList>
    </citation>
    <scope>NUCLEOTIDE SEQUENCE [LARGE SCALE GENOMIC DNA]</scope>
    <source>
        <strain evidence="5 6">LM583</strain>
    </source>
</reference>
<dbReference type="Pfam" id="PF08699">
    <property type="entry name" value="ArgoL1"/>
    <property type="match status" value="1"/>
</dbReference>
<evidence type="ECO:0000313" key="6">
    <source>
        <dbReference type="Proteomes" id="UP000742024"/>
    </source>
</evidence>
<dbReference type="InterPro" id="IPR036397">
    <property type="entry name" value="RNaseH_sf"/>
</dbReference>
<dbReference type="Pfam" id="PF02170">
    <property type="entry name" value="PAZ"/>
    <property type="match status" value="1"/>
</dbReference>
<dbReference type="PANTHER" id="PTHR22891">
    <property type="entry name" value="EUKARYOTIC TRANSLATION INITIATION FACTOR 2C"/>
    <property type="match status" value="1"/>
</dbReference>
<comment type="caution">
    <text evidence="5">The sequence shown here is derived from an EMBL/GenBank/DDBJ whole genome shotgun (WGS) entry which is preliminary data.</text>
</comment>
<evidence type="ECO:0008006" key="7">
    <source>
        <dbReference type="Google" id="ProtNLM"/>
    </source>
</evidence>
<dbReference type="InterPro" id="IPR012337">
    <property type="entry name" value="RNaseH-like_sf"/>
</dbReference>
<comment type="similarity">
    <text evidence="1">Belongs to the argonaute family.</text>
</comment>
<keyword evidence="6" id="KW-1185">Reference proteome</keyword>
<dbReference type="InterPro" id="IPR032474">
    <property type="entry name" value="Argonaute_N"/>
</dbReference>
<name>A0ABQ7P2I6_9HYPO</name>
<dbReference type="InterPro" id="IPR003100">
    <property type="entry name" value="PAZ_dom"/>
</dbReference>
<dbReference type="Pfam" id="PF16488">
    <property type="entry name" value="ArgoL2"/>
    <property type="match status" value="1"/>
</dbReference>
<dbReference type="SUPFAM" id="SSF53098">
    <property type="entry name" value="Ribonuclease H-like"/>
    <property type="match status" value="1"/>
</dbReference>
<dbReference type="EMBL" id="SRPR01000493">
    <property type="protein sequence ID" value="KAG5952607.1"/>
    <property type="molecule type" value="Genomic_DNA"/>
</dbReference>
<dbReference type="PROSITE" id="PS50822">
    <property type="entry name" value="PIWI"/>
    <property type="match status" value="1"/>
</dbReference>
<evidence type="ECO:0000259" key="4">
    <source>
        <dbReference type="PROSITE" id="PS50822"/>
    </source>
</evidence>
<dbReference type="SMART" id="SM00950">
    <property type="entry name" value="Piwi"/>
    <property type="match status" value="1"/>
</dbReference>
<dbReference type="InterPro" id="IPR036085">
    <property type="entry name" value="PAZ_dom_sf"/>
</dbReference>
<protein>
    <recommendedName>
        <fullName evidence="7">Piwi domain-containing protein</fullName>
    </recommendedName>
</protein>
<dbReference type="Pfam" id="PF16486">
    <property type="entry name" value="ArgoN"/>
    <property type="match status" value="1"/>
</dbReference>
<accession>A0ABQ7P2I6</accession>
<organism evidence="5 6">
    <name type="scientific">Claviceps arundinis</name>
    <dbReference type="NCBI Taxonomy" id="1623583"/>
    <lineage>
        <taxon>Eukaryota</taxon>
        <taxon>Fungi</taxon>
        <taxon>Dikarya</taxon>
        <taxon>Ascomycota</taxon>
        <taxon>Pezizomycotina</taxon>
        <taxon>Sordariomycetes</taxon>
        <taxon>Hypocreomycetidae</taxon>
        <taxon>Hypocreales</taxon>
        <taxon>Clavicipitaceae</taxon>
        <taxon>Claviceps</taxon>
    </lineage>
</organism>
<evidence type="ECO:0000313" key="5">
    <source>
        <dbReference type="EMBL" id="KAG5952607.1"/>
    </source>
</evidence>
<dbReference type="Gene3D" id="3.30.420.10">
    <property type="entry name" value="Ribonuclease H-like superfamily/Ribonuclease H"/>
    <property type="match status" value="1"/>
</dbReference>
<proteinExistence type="inferred from homology"/>
<evidence type="ECO:0000256" key="2">
    <source>
        <dbReference type="SAM" id="MobiDB-lite"/>
    </source>
</evidence>
<dbReference type="Pfam" id="PF02171">
    <property type="entry name" value="Piwi"/>
    <property type="match status" value="1"/>
</dbReference>
<feature type="domain" description="PAZ" evidence="3">
    <location>
        <begin position="327"/>
        <end position="442"/>
    </location>
</feature>
<feature type="compositionally biased region" description="Polar residues" evidence="2">
    <location>
        <begin position="1"/>
        <end position="28"/>
    </location>
</feature>
<dbReference type="CDD" id="cd02846">
    <property type="entry name" value="PAZ_argonaute_like"/>
    <property type="match status" value="1"/>
</dbReference>
<dbReference type="InterPro" id="IPR045246">
    <property type="entry name" value="Piwi_ago-like"/>
</dbReference>
<dbReference type="SMART" id="SM01163">
    <property type="entry name" value="DUF1785"/>
    <property type="match status" value="1"/>
</dbReference>
<dbReference type="Gene3D" id="2.170.260.10">
    <property type="entry name" value="paz domain"/>
    <property type="match status" value="1"/>
</dbReference>
<dbReference type="InterPro" id="IPR032472">
    <property type="entry name" value="ArgoL2"/>
</dbReference>
<sequence>MLISGLQGTLSNSPLPRAAMSQQGTSPPSAAEGRPEPGETGWVEGLWVDPQGNTRMELPSDAYILDNDTFALRGNNANKYNTEGSKAIVEVNQYRMTKFDCIEDIHQYDVIVSPDTGVKSALMKKIWQHESTKHALQKYTYQNWIFDGRKLAWAPCLVDNGEIRFTVDLDEGTTSPDGPSRNSNQFSIVLRATTQVQISAIRGYLDRKVQFNTSVQVALNFINHLLRSSQDMVAIKRNFYPQDHERDTQVLMPGVTFRGRKGTYASIRMSHDHLQRGTGLALNADVSNTVFWMDHWWGCDGLIDLPIDLLLLSYLRECEQRWADLCDMVDILRPVRDQQGNWQASDAFKYLQRMKKIKFTMRHPNRVASDKVYTIVDFTFDAKYQFEGATANVVTFDHDGRKVTVADYYQQKYGVELNNPDIPLIDAGRGGFIPMELALIQPMQRYNFKLNPEQMKSMIEFAVTRPEQRREYIEKNVAELKLISNPYLKAYGVEFDSTFTETEARILPAPVVHFGNDQVDPKFSGSWDMRGKKFWKPNSTPLENWGFVVMDDCVDFPQLQAFAEKFRATFLGHGGLCPEDGLLLNVPEIYKGDVAETIKWAHEEISKARGYTALLFVVVKHKNSPHYERVKNSADCEFGILSQVVNASAVVLNDGQYHSNVCLKVNAKLGGATARIMSPWKAQTTYFPKDRPTMIIGVDISHGDMDGKSPSIAAMTMAVDRDALRYAAAVQSNGYRVEMLTAANVPTMFGTLFEYWNSGHDGAFPKHIIYFRDGVSEDQFAHVIDQEIRQIKLYLRKRAPTLPMPKFTVIVATKRHHIRFFPQEGEGDSNDNPLPGTLVERDVTHPFMWDFYLSSHVAIQGTARPAHYHVILDEMEVPVNDLQKMIYQQCYSYARSTTPVSLHPAVYYAHLAGARARAHEYVATSPEFESYQDGCEQYPGRFKLGLDRGYLKPRSEEKFLGLIDAGFVLKDDIGLALPDYPASSVYEGPDKEAGVEDLRGMEAPPLLPLGGKTDEDKPPAAGEILQREFFRGTMWYI</sequence>
<gene>
    <name evidence="5" type="ORF">E4U57_005969</name>
</gene>
<dbReference type="InterPro" id="IPR014811">
    <property type="entry name" value="ArgoL1"/>
</dbReference>
<dbReference type="SUPFAM" id="SSF101690">
    <property type="entry name" value="PAZ domain"/>
    <property type="match status" value="1"/>
</dbReference>
<feature type="region of interest" description="Disordered" evidence="2">
    <location>
        <begin position="1"/>
        <end position="43"/>
    </location>
</feature>
<dbReference type="CDD" id="cd04657">
    <property type="entry name" value="Piwi_ago-like"/>
    <property type="match status" value="1"/>
</dbReference>
<dbReference type="Proteomes" id="UP000742024">
    <property type="component" value="Unassembled WGS sequence"/>
</dbReference>